<sequence length="378" mass="42165">MWALLKPMVGLDPKEANLFRQPLIQSRLEPLLGSHYSGAVQLLETADKIQQEGPLFYVVSKYTPVPELAEKAGFVWNSETNQMAVLMVSGGAPQVFAEKLNNEVVEQIPVWPKELSDYTEPAKLQQQAINKAKQQLSDNIPVPAAVVPLVDNAKNLKDIKGQTKNLLEEKKQSLVDHALSPLIDAKQQAQQQMQQVKEQSTQAVLTPINDVKQQAQQQVQQVKEQSTQAVLTPITDAKQQAQQQVQQVKEQSTQAVLTPITDAKQQAQQQVQQVKEQSTQAVLTPITDVKQQAQQQMQQVKEQSAEADLVAEDDLAAELATEQQSLKSEKSQRVNLLQQQIKAAEQQLQQASTTDDRKKIELQLQQLKTMLNLLKATD</sequence>
<organism evidence="2 3">
    <name type="scientific">Rheinheimera tilapiae</name>
    <dbReference type="NCBI Taxonomy" id="875043"/>
    <lineage>
        <taxon>Bacteria</taxon>
        <taxon>Pseudomonadati</taxon>
        <taxon>Pseudomonadota</taxon>
        <taxon>Gammaproteobacteria</taxon>
        <taxon>Chromatiales</taxon>
        <taxon>Chromatiaceae</taxon>
        <taxon>Rheinheimera</taxon>
    </lineage>
</organism>
<proteinExistence type="predicted"/>
<gene>
    <name evidence="2" type="ORF">ACFFJP_09105</name>
</gene>
<evidence type="ECO:0000313" key="2">
    <source>
        <dbReference type="EMBL" id="MFC0048446.1"/>
    </source>
</evidence>
<dbReference type="EMBL" id="JBHLXP010000001">
    <property type="protein sequence ID" value="MFC0048446.1"/>
    <property type="molecule type" value="Genomic_DNA"/>
</dbReference>
<dbReference type="Proteomes" id="UP001589813">
    <property type="component" value="Unassembled WGS sequence"/>
</dbReference>
<name>A0ABV6BC46_9GAMM</name>
<keyword evidence="3" id="KW-1185">Reference proteome</keyword>
<reference evidence="2 3" key="1">
    <citation type="submission" date="2024-09" db="EMBL/GenBank/DDBJ databases">
        <authorList>
            <person name="Sun Q."/>
            <person name="Mori K."/>
        </authorList>
    </citation>
    <scope>NUCLEOTIDE SEQUENCE [LARGE SCALE GENOMIC DNA]</scope>
    <source>
        <strain evidence="2 3">KCTC 23315</strain>
    </source>
</reference>
<feature type="coiled-coil region" evidence="1">
    <location>
        <begin position="179"/>
        <end position="377"/>
    </location>
</feature>
<evidence type="ECO:0000313" key="3">
    <source>
        <dbReference type="Proteomes" id="UP001589813"/>
    </source>
</evidence>
<evidence type="ECO:0000256" key="1">
    <source>
        <dbReference type="SAM" id="Coils"/>
    </source>
</evidence>
<protein>
    <submittedName>
        <fullName evidence="2">PspA/IM30 family protein</fullName>
    </submittedName>
</protein>
<accession>A0ABV6BC46</accession>
<keyword evidence="1" id="KW-0175">Coiled coil</keyword>
<dbReference type="RefSeq" id="WP_377242647.1">
    <property type="nucleotide sequence ID" value="NZ_JBHLXP010000001.1"/>
</dbReference>
<comment type="caution">
    <text evidence="2">The sequence shown here is derived from an EMBL/GenBank/DDBJ whole genome shotgun (WGS) entry which is preliminary data.</text>
</comment>